<dbReference type="Gene3D" id="6.10.340.10">
    <property type="match status" value="1"/>
</dbReference>
<keyword evidence="11 12" id="KW-0472">Membrane</keyword>
<dbReference type="GO" id="GO:0000155">
    <property type="term" value="F:phosphorelay sensor kinase activity"/>
    <property type="evidence" value="ECO:0007669"/>
    <property type="project" value="InterPro"/>
</dbReference>
<dbReference type="PANTHER" id="PTHR34220:SF7">
    <property type="entry name" value="SENSOR HISTIDINE KINASE YPDA"/>
    <property type="match status" value="1"/>
</dbReference>
<dbReference type="AlphaFoldDB" id="A0A329MCJ3"/>
<keyword evidence="10" id="KW-0902">Two-component regulatory system</keyword>
<dbReference type="InterPro" id="IPR003660">
    <property type="entry name" value="HAMP_dom"/>
</dbReference>
<evidence type="ECO:0000256" key="10">
    <source>
        <dbReference type="ARBA" id="ARBA00023012"/>
    </source>
</evidence>
<keyword evidence="16" id="KW-1185">Reference proteome</keyword>
<dbReference type="SUPFAM" id="SSF55874">
    <property type="entry name" value="ATPase domain of HSP90 chaperone/DNA topoisomerase II/histidine kinase"/>
    <property type="match status" value="1"/>
</dbReference>
<feature type="domain" description="Histidine kinase" evidence="13">
    <location>
        <begin position="484"/>
        <end position="580"/>
    </location>
</feature>
<evidence type="ECO:0000256" key="6">
    <source>
        <dbReference type="ARBA" id="ARBA00022679"/>
    </source>
</evidence>
<evidence type="ECO:0000256" key="7">
    <source>
        <dbReference type="ARBA" id="ARBA00022741"/>
    </source>
</evidence>
<gene>
    <name evidence="15" type="ORF">DQG23_26620</name>
</gene>
<feature type="transmembrane region" description="Helical" evidence="12">
    <location>
        <begin position="20"/>
        <end position="40"/>
    </location>
</feature>
<keyword evidence="5" id="KW-0597">Phosphoprotein</keyword>
<comment type="subcellular location">
    <subcellularLocation>
        <location evidence="2">Cell membrane</location>
        <topology evidence="2">Multi-pass membrane protein</topology>
    </subcellularLocation>
</comment>
<dbReference type="InterPro" id="IPR050640">
    <property type="entry name" value="Bact_2-comp_sensor_kinase"/>
</dbReference>
<evidence type="ECO:0000256" key="4">
    <source>
        <dbReference type="ARBA" id="ARBA00022475"/>
    </source>
</evidence>
<dbReference type="OrthoDB" id="2638092at2"/>
<reference evidence="15 16" key="1">
    <citation type="journal article" date="2009" name="Int. J. Syst. Evol. Microbiol.">
        <title>Paenibacillus contaminans sp. nov., isolated from a contaminated laboratory plate.</title>
        <authorList>
            <person name="Chou J.H."/>
            <person name="Lee J.H."/>
            <person name="Lin M.C."/>
            <person name="Chang P.S."/>
            <person name="Arun A.B."/>
            <person name="Young C.C."/>
            <person name="Chen W.M."/>
        </authorList>
    </citation>
    <scope>NUCLEOTIDE SEQUENCE [LARGE SCALE GENOMIC DNA]</scope>
    <source>
        <strain evidence="15 16">CKOBP-6</strain>
    </source>
</reference>
<dbReference type="Pfam" id="PF00672">
    <property type="entry name" value="HAMP"/>
    <property type="match status" value="1"/>
</dbReference>
<evidence type="ECO:0000256" key="8">
    <source>
        <dbReference type="ARBA" id="ARBA00022777"/>
    </source>
</evidence>
<sequence length="597" mass="68317">MTAVKYAINRIMPAKLKYRFFYAFILFVLVPLAGIQIYQFQKIENMIKYRISQLNHNQLEQIAQSFDEMKTTMIKAMLTLENDGNVLSVLQNPGQYGQAEREGMLEERFKSLQSVEHGSYMQYALNDVHNNRYRSYASEENGGPIIPDKGFDSLLNGSSSYRLLLSEAESAELWDRAPLFTLYSVVRSPNMEPIGTLRIRVDYQEWFKSVAKEMSTGQSYFIADSTGAVIARTKNGLPLQSGIVRELMAQTVDGGPAYHFDKTTNALINVRYLPSMEWYIFNQFPIDLFLGDLKEMQRQVLVTLYIMLGVFSAITLLISASVTRPLAQLQKKMSQMVKKNLNIHLPEEHYKGEVLALNQSFNRMVADIHHLVEQLKIEERQKEAIHSQMLLNQINPHFLLNTLNSIKWIAVDQKNDEIADICVALGKLLESGLNSELELIYLKDEIDLVKAYVYIQKYRYDQLFDIAYEVDPALDYALVPKLGLQTLVENAINHGFSQMESGGWIVIRAFAERKKLHMEVEDNGIGLERSKQSIIKRNRRGIGLANLRERYRLLFKNEAEVRLISLSQGTKVILSFPLLVSIPYSLEGAGHVDDSDR</sequence>
<evidence type="ECO:0000256" key="1">
    <source>
        <dbReference type="ARBA" id="ARBA00000085"/>
    </source>
</evidence>
<keyword evidence="4" id="KW-1003">Cell membrane</keyword>
<keyword evidence="12" id="KW-0812">Transmembrane</keyword>
<dbReference type="Pfam" id="PF06580">
    <property type="entry name" value="His_kinase"/>
    <property type="match status" value="1"/>
</dbReference>
<evidence type="ECO:0000259" key="14">
    <source>
        <dbReference type="PROSITE" id="PS50885"/>
    </source>
</evidence>
<comment type="catalytic activity">
    <reaction evidence="1">
        <text>ATP + protein L-histidine = ADP + protein N-phospho-L-histidine.</text>
        <dbReference type="EC" id="2.7.13.3"/>
    </reaction>
</comment>
<keyword evidence="8 15" id="KW-0418">Kinase</keyword>
<dbReference type="PROSITE" id="PS50885">
    <property type="entry name" value="HAMP"/>
    <property type="match status" value="1"/>
</dbReference>
<accession>A0A329MCJ3</accession>
<dbReference type="InterPro" id="IPR036890">
    <property type="entry name" value="HATPase_C_sf"/>
</dbReference>
<evidence type="ECO:0000256" key="3">
    <source>
        <dbReference type="ARBA" id="ARBA00012438"/>
    </source>
</evidence>
<dbReference type="PANTHER" id="PTHR34220">
    <property type="entry name" value="SENSOR HISTIDINE KINASE YPDA"/>
    <property type="match status" value="1"/>
</dbReference>
<dbReference type="EMBL" id="QMFB01000018">
    <property type="protein sequence ID" value="RAV17701.1"/>
    <property type="molecule type" value="Genomic_DNA"/>
</dbReference>
<dbReference type="PROSITE" id="PS50109">
    <property type="entry name" value="HIS_KIN"/>
    <property type="match status" value="1"/>
</dbReference>
<keyword evidence="7" id="KW-0547">Nucleotide-binding</keyword>
<keyword evidence="12" id="KW-1133">Transmembrane helix</keyword>
<dbReference type="GO" id="GO:0005524">
    <property type="term" value="F:ATP binding"/>
    <property type="evidence" value="ECO:0007669"/>
    <property type="project" value="UniProtKB-KW"/>
</dbReference>
<dbReference type="GO" id="GO:0005886">
    <property type="term" value="C:plasma membrane"/>
    <property type="evidence" value="ECO:0007669"/>
    <property type="project" value="UniProtKB-SubCell"/>
</dbReference>
<evidence type="ECO:0000256" key="11">
    <source>
        <dbReference type="ARBA" id="ARBA00023136"/>
    </source>
</evidence>
<dbReference type="SMART" id="SM00304">
    <property type="entry name" value="HAMP"/>
    <property type="match status" value="1"/>
</dbReference>
<dbReference type="InterPro" id="IPR003594">
    <property type="entry name" value="HATPase_dom"/>
</dbReference>
<dbReference type="SUPFAM" id="SSF158472">
    <property type="entry name" value="HAMP domain-like"/>
    <property type="match status" value="1"/>
</dbReference>
<feature type="domain" description="HAMP" evidence="14">
    <location>
        <begin position="320"/>
        <end position="373"/>
    </location>
</feature>
<evidence type="ECO:0000313" key="16">
    <source>
        <dbReference type="Proteomes" id="UP000250369"/>
    </source>
</evidence>
<evidence type="ECO:0000259" key="13">
    <source>
        <dbReference type="PROSITE" id="PS50109"/>
    </source>
</evidence>
<name>A0A329MCJ3_9BACL</name>
<evidence type="ECO:0000256" key="9">
    <source>
        <dbReference type="ARBA" id="ARBA00022840"/>
    </source>
</evidence>
<dbReference type="InterPro" id="IPR010559">
    <property type="entry name" value="Sig_transdc_His_kin_internal"/>
</dbReference>
<dbReference type="Proteomes" id="UP000250369">
    <property type="component" value="Unassembled WGS sequence"/>
</dbReference>
<evidence type="ECO:0000313" key="15">
    <source>
        <dbReference type="EMBL" id="RAV17701.1"/>
    </source>
</evidence>
<dbReference type="Pfam" id="PF02518">
    <property type="entry name" value="HATPase_c"/>
    <property type="match status" value="1"/>
</dbReference>
<organism evidence="15 16">
    <name type="scientific">Paenibacillus contaminans</name>
    <dbReference type="NCBI Taxonomy" id="450362"/>
    <lineage>
        <taxon>Bacteria</taxon>
        <taxon>Bacillati</taxon>
        <taxon>Bacillota</taxon>
        <taxon>Bacilli</taxon>
        <taxon>Bacillales</taxon>
        <taxon>Paenibacillaceae</taxon>
        <taxon>Paenibacillus</taxon>
    </lineage>
</organism>
<comment type="caution">
    <text evidence="15">The sequence shown here is derived from an EMBL/GenBank/DDBJ whole genome shotgun (WGS) entry which is preliminary data.</text>
</comment>
<protein>
    <recommendedName>
        <fullName evidence="3">histidine kinase</fullName>
        <ecNumber evidence="3">2.7.13.3</ecNumber>
    </recommendedName>
</protein>
<dbReference type="InterPro" id="IPR005467">
    <property type="entry name" value="His_kinase_dom"/>
</dbReference>
<feature type="transmembrane region" description="Helical" evidence="12">
    <location>
        <begin position="300"/>
        <end position="322"/>
    </location>
</feature>
<keyword evidence="6" id="KW-0808">Transferase</keyword>
<dbReference type="CDD" id="cd06225">
    <property type="entry name" value="HAMP"/>
    <property type="match status" value="1"/>
</dbReference>
<keyword evidence="9" id="KW-0067">ATP-binding</keyword>
<evidence type="ECO:0000256" key="12">
    <source>
        <dbReference type="SAM" id="Phobius"/>
    </source>
</evidence>
<dbReference type="Gene3D" id="3.30.565.10">
    <property type="entry name" value="Histidine kinase-like ATPase, C-terminal domain"/>
    <property type="match status" value="1"/>
</dbReference>
<dbReference type="EC" id="2.7.13.3" evidence="3"/>
<proteinExistence type="predicted"/>
<evidence type="ECO:0000256" key="2">
    <source>
        <dbReference type="ARBA" id="ARBA00004651"/>
    </source>
</evidence>
<dbReference type="RefSeq" id="WP_113034067.1">
    <property type="nucleotide sequence ID" value="NZ_QMFB01000018.1"/>
</dbReference>
<evidence type="ECO:0000256" key="5">
    <source>
        <dbReference type="ARBA" id="ARBA00022553"/>
    </source>
</evidence>